<dbReference type="PIRSF" id="PIRSF000292">
    <property type="entry name" value="Ubi_od_II"/>
    <property type="match status" value="1"/>
</dbReference>
<evidence type="ECO:0000256" key="5">
    <source>
        <dbReference type="ARBA" id="ARBA00022660"/>
    </source>
</evidence>
<keyword evidence="6 16" id="KW-0812">Transmembrane</keyword>
<evidence type="ECO:0000256" key="8">
    <source>
        <dbReference type="ARBA" id="ARBA00022982"/>
    </source>
</evidence>
<comment type="caution">
    <text evidence="19">The sequence shown here is derived from an EMBL/GenBank/DDBJ whole genome shotgun (WGS) entry which is preliminary data.</text>
</comment>
<keyword evidence="5 14" id="KW-0679">Respiratory chain</keyword>
<feature type="domain" description="Cytochrome oxidase subunit II transmembrane region profile" evidence="18">
    <location>
        <begin position="21"/>
        <end position="118"/>
    </location>
</feature>
<dbReference type="InterPro" id="IPR034227">
    <property type="entry name" value="CuRO_UO_II"/>
</dbReference>
<keyword evidence="7" id="KW-0732">Signal</keyword>
<evidence type="ECO:0000256" key="13">
    <source>
        <dbReference type="ARBA" id="ARBA00023288"/>
    </source>
</evidence>
<evidence type="ECO:0000256" key="11">
    <source>
        <dbReference type="ARBA" id="ARBA00023136"/>
    </source>
</evidence>
<dbReference type="Gene3D" id="1.10.287.90">
    <property type="match status" value="1"/>
</dbReference>
<evidence type="ECO:0000313" key="19">
    <source>
        <dbReference type="EMBL" id="TKI06285.1"/>
    </source>
</evidence>
<dbReference type="NCBIfam" id="TIGR01433">
    <property type="entry name" value="CyoA"/>
    <property type="match status" value="1"/>
</dbReference>
<dbReference type="InterPro" id="IPR011759">
    <property type="entry name" value="Cyt_c_oxidase_su2_TM_dom"/>
</dbReference>
<evidence type="ECO:0000259" key="17">
    <source>
        <dbReference type="PROSITE" id="PS50857"/>
    </source>
</evidence>
<dbReference type="PROSITE" id="PS50857">
    <property type="entry name" value="COX2_CUA"/>
    <property type="match status" value="1"/>
</dbReference>
<keyword evidence="4 14" id="KW-1003">Cell membrane</keyword>
<evidence type="ECO:0000256" key="1">
    <source>
        <dbReference type="ARBA" id="ARBA00004651"/>
    </source>
</evidence>
<organism evidence="19 20">
    <name type="scientific">Martelella alba</name>
    <dbReference type="NCBI Taxonomy" id="2590451"/>
    <lineage>
        <taxon>Bacteria</taxon>
        <taxon>Pseudomonadati</taxon>
        <taxon>Pseudomonadota</taxon>
        <taxon>Alphaproteobacteria</taxon>
        <taxon>Hyphomicrobiales</taxon>
        <taxon>Aurantimonadaceae</taxon>
        <taxon>Martelella</taxon>
    </lineage>
</organism>
<reference evidence="19 20" key="1">
    <citation type="submission" date="2019-04" db="EMBL/GenBank/DDBJ databases">
        <authorList>
            <person name="Li M."/>
            <person name="Gao C."/>
        </authorList>
    </citation>
    <scope>NUCLEOTIDE SEQUENCE [LARGE SCALE GENOMIC DNA]</scope>
    <source>
        <strain evidence="19 20">BGMRC 2031</strain>
    </source>
</reference>
<evidence type="ECO:0000256" key="3">
    <source>
        <dbReference type="ARBA" id="ARBA00022448"/>
    </source>
</evidence>
<keyword evidence="12" id="KW-0564">Palmitate</keyword>
<evidence type="ECO:0000256" key="14">
    <source>
        <dbReference type="PIRNR" id="PIRNR000292"/>
    </source>
</evidence>
<dbReference type="PANTHER" id="PTHR22888">
    <property type="entry name" value="CYTOCHROME C OXIDASE, SUBUNIT II"/>
    <property type="match status" value="1"/>
</dbReference>
<dbReference type="Gene3D" id="2.60.40.420">
    <property type="entry name" value="Cupredoxins - blue copper proteins"/>
    <property type="match status" value="1"/>
</dbReference>
<evidence type="ECO:0000256" key="4">
    <source>
        <dbReference type="ARBA" id="ARBA00022475"/>
    </source>
</evidence>
<dbReference type="PROSITE" id="PS50999">
    <property type="entry name" value="COX2_TM"/>
    <property type="match status" value="1"/>
</dbReference>
<protein>
    <recommendedName>
        <fullName evidence="14">Ubiquinol oxidase subunit 2</fullName>
    </recommendedName>
</protein>
<keyword evidence="8 14" id="KW-0249">Electron transport</keyword>
<proteinExistence type="inferred from homology"/>
<keyword evidence="13" id="KW-0449">Lipoprotein</keyword>
<name>A0ABY2SLG1_9HYPH</name>
<dbReference type="InterPro" id="IPR006333">
    <property type="entry name" value="Cyt_o_ubiquinol_oxidase_su2"/>
</dbReference>
<keyword evidence="3 14" id="KW-0813">Transport</keyword>
<keyword evidence="20" id="KW-1185">Reference proteome</keyword>
<feature type="transmembrane region" description="Helical" evidence="16">
    <location>
        <begin position="88"/>
        <end position="108"/>
    </location>
</feature>
<evidence type="ECO:0000313" key="20">
    <source>
        <dbReference type="Proteomes" id="UP000305202"/>
    </source>
</evidence>
<comment type="subcellular location">
    <subcellularLocation>
        <location evidence="1">Cell membrane</location>
        <topology evidence="1">Multi-pass membrane protein</topology>
    </subcellularLocation>
</comment>
<dbReference type="SUPFAM" id="SSF81464">
    <property type="entry name" value="Cytochrome c oxidase subunit II-like, transmembrane region"/>
    <property type="match status" value="1"/>
</dbReference>
<evidence type="ECO:0000256" key="6">
    <source>
        <dbReference type="ARBA" id="ARBA00022692"/>
    </source>
</evidence>
<dbReference type="NCBIfam" id="NF007816">
    <property type="entry name" value="PRK10525.1"/>
    <property type="match status" value="1"/>
</dbReference>
<dbReference type="SUPFAM" id="SSF49503">
    <property type="entry name" value="Cupredoxins"/>
    <property type="match status" value="1"/>
</dbReference>
<gene>
    <name evidence="19" type="ORF">FCN80_10615</name>
</gene>
<feature type="transmembrane region" description="Helical" evidence="16">
    <location>
        <begin position="43"/>
        <end position="67"/>
    </location>
</feature>
<evidence type="ECO:0000256" key="9">
    <source>
        <dbReference type="ARBA" id="ARBA00022989"/>
    </source>
</evidence>
<dbReference type="InterPro" id="IPR036257">
    <property type="entry name" value="Cyt_c_oxidase_su2_TM_sf"/>
</dbReference>
<feature type="region of interest" description="Disordered" evidence="15">
    <location>
        <begin position="292"/>
        <end position="344"/>
    </location>
</feature>
<dbReference type="PROSITE" id="PS51257">
    <property type="entry name" value="PROKAR_LIPOPROTEIN"/>
    <property type="match status" value="1"/>
</dbReference>
<dbReference type="InterPro" id="IPR045187">
    <property type="entry name" value="CcO_II"/>
</dbReference>
<dbReference type="PANTHER" id="PTHR22888:SF18">
    <property type="entry name" value="CYTOCHROME BO(3) UBIQUINOL OXIDASE SUBUNIT 2"/>
    <property type="match status" value="1"/>
</dbReference>
<dbReference type="Pfam" id="PF00116">
    <property type="entry name" value="COX2"/>
    <property type="match status" value="1"/>
</dbReference>
<evidence type="ECO:0000259" key="18">
    <source>
        <dbReference type="PROSITE" id="PS50999"/>
    </source>
</evidence>
<accession>A0ABY2SLG1</accession>
<feature type="domain" description="Cytochrome oxidase subunit II copper A binding" evidence="17">
    <location>
        <begin position="124"/>
        <end position="237"/>
    </location>
</feature>
<evidence type="ECO:0000256" key="2">
    <source>
        <dbReference type="ARBA" id="ARBA00007866"/>
    </source>
</evidence>
<dbReference type="Proteomes" id="UP000305202">
    <property type="component" value="Unassembled WGS sequence"/>
</dbReference>
<evidence type="ECO:0000256" key="7">
    <source>
        <dbReference type="ARBA" id="ARBA00022729"/>
    </source>
</evidence>
<dbReference type="EMBL" id="SZPQ01000014">
    <property type="protein sequence ID" value="TKI06285.1"/>
    <property type="molecule type" value="Genomic_DNA"/>
</dbReference>
<evidence type="ECO:0000256" key="10">
    <source>
        <dbReference type="ARBA" id="ARBA00023002"/>
    </source>
</evidence>
<dbReference type="InterPro" id="IPR002429">
    <property type="entry name" value="CcO_II-like_C"/>
</dbReference>
<feature type="compositionally biased region" description="Basic and acidic residues" evidence="15">
    <location>
        <begin position="334"/>
        <end position="344"/>
    </location>
</feature>
<dbReference type="InterPro" id="IPR010514">
    <property type="entry name" value="COX_ARM"/>
</dbReference>
<keyword evidence="9 16" id="KW-1133">Transmembrane helix</keyword>
<keyword evidence="10 14" id="KW-0560">Oxidoreductase</keyword>
<keyword evidence="11 14" id="KW-0472">Membrane</keyword>
<dbReference type="RefSeq" id="WP_136990132.1">
    <property type="nucleotide sequence ID" value="NZ_SZPQ01000014.1"/>
</dbReference>
<comment type="similarity">
    <text evidence="2 14">Belongs to the cytochrome c oxidase subunit 2 family.</text>
</comment>
<evidence type="ECO:0000256" key="12">
    <source>
        <dbReference type="ARBA" id="ARBA00023139"/>
    </source>
</evidence>
<dbReference type="CDD" id="cd04212">
    <property type="entry name" value="CuRO_UO_II"/>
    <property type="match status" value="1"/>
</dbReference>
<dbReference type="InterPro" id="IPR008972">
    <property type="entry name" value="Cupredoxin"/>
</dbReference>
<evidence type="ECO:0000256" key="16">
    <source>
        <dbReference type="SAM" id="Phobius"/>
    </source>
</evidence>
<dbReference type="Pfam" id="PF06481">
    <property type="entry name" value="COX_ARM"/>
    <property type="match status" value="1"/>
</dbReference>
<evidence type="ECO:0000256" key="15">
    <source>
        <dbReference type="SAM" id="MobiDB-lite"/>
    </source>
</evidence>
<sequence length="344" mass="37418">MRRRKYNKSIGILSLISATVLLSGCDMALMNPKGQIGLEQRSLILTALGLMLLVVVPAIVMALVFAIKYRAGNTKATYSPNWSHSGKVELVVWTVPILIIIFLAILTWKSTHALDPYKPIASDAKPINIQVVATDWKWLFIYPEQGIATVNQIAFPVNVPIRFSITSNSVMNSFFIPRLGGQIYAMAGMNATLHLIANEAGSYKGISSNFSGRGFSGMKFTAIATPDQQSFEDWVHKVKSSPETLNTMAAYEQLAAPSENHPVEYFASVKPGLYSAIINKFMGKGMSMDTTQHADADMGTPHDAVSQRSGNAPDHSGTDDAMNMQKNAGTGMDMDGHSHTGTEE</sequence>